<dbReference type="Proteomes" id="UP000054217">
    <property type="component" value="Unassembled WGS sequence"/>
</dbReference>
<proteinExistence type="predicted"/>
<keyword evidence="2" id="KW-1185">Reference proteome</keyword>
<evidence type="ECO:0000313" key="2">
    <source>
        <dbReference type="Proteomes" id="UP000054217"/>
    </source>
</evidence>
<dbReference type="HOGENOM" id="CLU_2278615_0_0_1"/>
<accession>A0A0C3PR37</accession>
<reference evidence="1 2" key="1">
    <citation type="submission" date="2014-04" db="EMBL/GenBank/DDBJ databases">
        <authorList>
            <consortium name="DOE Joint Genome Institute"/>
            <person name="Kuo A."/>
            <person name="Kohler A."/>
            <person name="Costa M.D."/>
            <person name="Nagy L.G."/>
            <person name="Floudas D."/>
            <person name="Copeland A."/>
            <person name="Barry K.W."/>
            <person name="Cichocki N."/>
            <person name="Veneault-Fourrey C."/>
            <person name="LaButti K."/>
            <person name="Lindquist E.A."/>
            <person name="Lipzen A."/>
            <person name="Lundell T."/>
            <person name="Morin E."/>
            <person name="Murat C."/>
            <person name="Sun H."/>
            <person name="Tunlid A."/>
            <person name="Henrissat B."/>
            <person name="Grigoriev I.V."/>
            <person name="Hibbett D.S."/>
            <person name="Martin F."/>
            <person name="Nordberg H.P."/>
            <person name="Cantor M.N."/>
            <person name="Hua S.X."/>
        </authorList>
    </citation>
    <scope>NUCLEOTIDE SEQUENCE [LARGE SCALE GENOMIC DNA]</scope>
    <source>
        <strain evidence="1 2">Marx 270</strain>
    </source>
</reference>
<dbReference type="InParanoid" id="A0A0C3PR37"/>
<dbReference type="EMBL" id="KN831949">
    <property type="protein sequence ID" value="KIO11491.1"/>
    <property type="molecule type" value="Genomic_DNA"/>
</dbReference>
<dbReference type="AlphaFoldDB" id="A0A0C3PR37"/>
<evidence type="ECO:0000313" key="1">
    <source>
        <dbReference type="EMBL" id="KIO11491.1"/>
    </source>
</evidence>
<sequence length="102" mass="10969">MASSNCVTISVAFVCTYQPPFIAWVSSMPYGHLGGRSAALLHYAPSPSSTSLMIACTSFTDHIHNSPCNNVYHSCPNIQPLPQTVDSKSLGKTKTTFTCKTL</sequence>
<reference evidence="2" key="2">
    <citation type="submission" date="2015-01" db="EMBL/GenBank/DDBJ databases">
        <title>Evolutionary Origins and Diversification of the Mycorrhizal Mutualists.</title>
        <authorList>
            <consortium name="DOE Joint Genome Institute"/>
            <consortium name="Mycorrhizal Genomics Consortium"/>
            <person name="Kohler A."/>
            <person name="Kuo A."/>
            <person name="Nagy L.G."/>
            <person name="Floudas D."/>
            <person name="Copeland A."/>
            <person name="Barry K.W."/>
            <person name="Cichocki N."/>
            <person name="Veneault-Fourrey C."/>
            <person name="LaButti K."/>
            <person name="Lindquist E.A."/>
            <person name="Lipzen A."/>
            <person name="Lundell T."/>
            <person name="Morin E."/>
            <person name="Murat C."/>
            <person name="Riley R."/>
            <person name="Ohm R."/>
            <person name="Sun H."/>
            <person name="Tunlid A."/>
            <person name="Henrissat B."/>
            <person name="Grigoriev I.V."/>
            <person name="Hibbett D.S."/>
            <person name="Martin F."/>
        </authorList>
    </citation>
    <scope>NUCLEOTIDE SEQUENCE [LARGE SCALE GENOMIC DNA]</scope>
    <source>
        <strain evidence="2">Marx 270</strain>
    </source>
</reference>
<name>A0A0C3PR37_PISTI</name>
<protein>
    <submittedName>
        <fullName evidence="1">Uncharacterized protein</fullName>
    </submittedName>
</protein>
<gene>
    <name evidence="1" type="ORF">M404DRAFT_785790</name>
</gene>
<organism evidence="1 2">
    <name type="scientific">Pisolithus tinctorius Marx 270</name>
    <dbReference type="NCBI Taxonomy" id="870435"/>
    <lineage>
        <taxon>Eukaryota</taxon>
        <taxon>Fungi</taxon>
        <taxon>Dikarya</taxon>
        <taxon>Basidiomycota</taxon>
        <taxon>Agaricomycotina</taxon>
        <taxon>Agaricomycetes</taxon>
        <taxon>Agaricomycetidae</taxon>
        <taxon>Boletales</taxon>
        <taxon>Sclerodermatineae</taxon>
        <taxon>Pisolithaceae</taxon>
        <taxon>Pisolithus</taxon>
    </lineage>
</organism>